<name>A0A7X8TP22_9VIBR</name>
<keyword evidence="2 5" id="KW-0812">Transmembrane</keyword>
<dbReference type="AlphaFoldDB" id="A0A7X8TP22"/>
<feature type="transmembrane region" description="Helical" evidence="5">
    <location>
        <begin position="72"/>
        <end position="93"/>
    </location>
</feature>
<dbReference type="EMBL" id="JABAIK010000003">
    <property type="protein sequence ID" value="NLS12169.1"/>
    <property type="molecule type" value="Genomic_DNA"/>
</dbReference>
<comment type="caution">
    <text evidence="6">The sequence shown here is derived from an EMBL/GenBank/DDBJ whole genome shotgun (WGS) entry which is preliminary data.</text>
</comment>
<sequence length="128" mass="13995">MVTALYASLLALLMLALSVLVIRQRRQARVAHADGGVEALKVARSAHSNAVDYIPITVILMALAELNGSPTVFIHLFANVFLLGRVLHAFAIYRHSITGRVWGMALTFVAMLCLVGLNLWYLPGRIVV</sequence>
<proteinExistence type="predicted"/>
<keyword evidence="7" id="KW-1185">Reference proteome</keyword>
<dbReference type="RefSeq" id="WP_168835268.1">
    <property type="nucleotide sequence ID" value="NZ_JABAIK010000003.1"/>
</dbReference>
<comment type="subcellular location">
    <subcellularLocation>
        <location evidence="1">Membrane</location>
    </subcellularLocation>
</comment>
<protein>
    <recommendedName>
        <fullName evidence="8">Glutathione S-transferase</fullName>
    </recommendedName>
</protein>
<evidence type="ECO:0000313" key="7">
    <source>
        <dbReference type="Proteomes" id="UP000535589"/>
    </source>
</evidence>
<evidence type="ECO:0000313" key="6">
    <source>
        <dbReference type="EMBL" id="NLS12169.1"/>
    </source>
</evidence>
<dbReference type="InterPro" id="IPR001129">
    <property type="entry name" value="Membr-assoc_MAPEG"/>
</dbReference>
<evidence type="ECO:0000256" key="2">
    <source>
        <dbReference type="ARBA" id="ARBA00022692"/>
    </source>
</evidence>
<dbReference type="PANTHER" id="PTHR35814:SF1">
    <property type="entry name" value="GLUTATHIONE S-TRANSFERASE-RELATED"/>
    <property type="match status" value="1"/>
</dbReference>
<dbReference type="Proteomes" id="UP000535589">
    <property type="component" value="Unassembled WGS sequence"/>
</dbReference>
<keyword evidence="3 5" id="KW-1133">Transmembrane helix</keyword>
<feature type="transmembrane region" description="Helical" evidence="5">
    <location>
        <begin position="105"/>
        <end position="122"/>
    </location>
</feature>
<evidence type="ECO:0008006" key="8">
    <source>
        <dbReference type="Google" id="ProtNLM"/>
    </source>
</evidence>
<dbReference type="Pfam" id="PF01124">
    <property type="entry name" value="MAPEG"/>
    <property type="match status" value="1"/>
</dbReference>
<dbReference type="GO" id="GO:0016020">
    <property type="term" value="C:membrane"/>
    <property type="evidence" value="ECO:0007669"/>
    <property type="project" value="UniProtKB-SubCell"/>
</dbReference>
<dbReference type="SUPFAM" id="SSF161084">
    <property type="entry name" value="MAPEG domain-like"/>
    <property type="match status" value="1"/>
</dbReference>
<keyword evidence="4 5" id="KW-0472">Membrane</keyword>
<dbReference type="InterPro" id="IPR023352">
    <property type="entry name" value="MAPEG-like_dom_sf"/>
</dbReference>
<accession>A0A7X8TP22</accession>
<dbReference type="PANTHER" id="PTHR35814">
    <property type="match status" value="1"/>
</dbReference>
<reference evidence="6 7" key="1">
    <citation type="submission" date="2020-04" db="EMBL/GenBank/DDBJ databases">
        <title>Vibrio sp. SM6, a novel species isolated from seawater.</title>
        <authorList>
            <person name="Wang X."/>
        </authorList>
    </citation>
    <scope>NUCLEOTIDE SEQUENCE [LARGE SCALE GENOMIC DNA]</scope>
    <source>
        <strain evidence="6 7">SM6</strain>
    </source>
</reference>
<evidence type="ECO:0000256" key="1">
    <source>
        <dbReference type="ARBA" id="ARBA00004370"/>
    </source>
</evidence>
<dbReference type="Gene3D" id="1.20.120.550">
    <property type="entry name" value="Membrane associated eicosanoid/glutathione metabolism-like domain"/>
    <property type="match status" value="1"/>
</dbReference>
<organism evidence="6 7">
    <name type="scientific">Vibrio agarilyticus</name>
    <dbReference type="NCBI Taxonomy" id="2726741"/>
    <lineage>
        <taxon>Bacteria</taxon>
        <taxon>Pseudomonadati</taxon>
        <taxon>Pseudomonadota</taxon>
        <taxon>Gammaproteobacteria</taxon>
        <taxon>Vibrionales</taxon>
        <taxon>Vibrionaceae</taxon>
        <taxon>Vibrio</taxon>
    </lineage>
</organism>
<gene>
    <name evidence="6" type="ORF">HGP28_04575</name>
</gene>
<evidence type="ECO:0000256" key="5">
    <source>
        <dbReference type="SAM" id="Phobius"/>
    </source>
</evidence>
<evidence type="ECO:0000256" key="4">
    <source>
        <dbReference type="ARBA" id="ARBA00023136"/>
    </source>
</evidence>
<feature type="transmembrane region" description="Helical" evidence="5">
    <location>
        <begin position="6"/>
        <end position="22"/>
    </location>
</feature>
<evidence type="ECO:0000256" key="3">
    <source>
        <dbReference type="ARBA" id="ARBA00022989"/>
    </source>
</evidence>